<organism evidence="2 3">
    <name type="scientific">candidate division MSBL1 archaeon SCGC-AAA382N08</name>
    <dbReference type="NCBI Taxonomy" id="1698285"/>
    <lineage>
        <taxon>Archaea</taxon>
        <taxon>Methanobacteriati</taxon>
        <taxon>Methanobacteriota</taxon>
        <taxon>candidate division MSBL1</taxon>
    </lineage>
</organism>
<dbReference type="AlphaFoldDB" id="A0A133VPT0"/>
<protein>
    <recommendedName>
        <fullName evidence="1">SpoVT-AbrB domain-containing protein</fullName>
    </recommendedName>
</protein>
<evidence type="ECO:0000259" key="1">
    <source>
        <dbReference type="SMART" id="SM00966"/>
    </source>
</evidence>
<comment type="caution">
    <text evidence="2">The sequence shown here is derived from an EMBL/GenBank/DDBJ whole genome shotgun (WGS) entry which is preliminary data.</text>
</comment>
<keyword evidence="3" id="KW-1185">Reference proteome</keyword>
<dbReference type="SUPFAM" id="SSF89447">
    <property type="entry name" value="AbrB/MazE/MraZ-like"/>
    <property type="match status" value="1"/>
</dbReference>
<accession>A0A133VPT0</accession>
<evidence type="ECO:0000313" key="2">
    <source>
        <dbReference type="EMBL" id="KXB08423.1"/>
    </source>
</evidence>
<reference evidence="2 3" key="1">
    <citation type="journal article" date="2016" name="Sci. Rep.">
        <title>Metabolic traits of an uncultured archaeal lineage -MSBL1- from brine pools of the Red Sea.</title>
        <authorList>
            <person name="Mwirichia R."/>
            <person name="Alam I."/>
            <person name="Rashid M."/>
            <person name="Vinu M."/>
            <person name="Ba-Alawi W."/>
            <person name="Anthony Kamau A."/>
            <person name="Kamanda Ngugi D."/>
            <person name="Goker M."/>
            <person name="Klenk H.P."/>
            <person name="Bajic V."/>
            <person name="Stingl U."/>
        </authorList>
    </citation>
    <scope>NUCLEOTIDE SEQUENCE [LARGE SCALE GENOMIC DNA]</scope>
    <source>
        <strain evidence="2">SCGC-AAA382N08</strain>
    </source>
</reference>
<name>A0A133VPT0_9EURY</name>
<dbReference type="EMBL" id="LHYJ01000015">
    <property type="protein sequence ID" value="KXB08423.1"/>
    <property type="molecule type" value="Genomic_DNA"/>
</dbReference>
<dbReference type="Pfam" id="PF04014">
    <property type="entry name" value="MazE_antitoxin"/>
    <property type="match status" value="1"/>
</dbReference>
<sequence length="64" mass="7178">MAYGKAIRKIIQVGKSSGVVLPKDFLATQELERGDSVEVIYKDNVLKLKPIEEKELEAEFLAKT</sequence>
<dbReference type="Proteomes" id="UP000070175">
    <property type="component" value="Unassembled WGS sequence"/>
</dbReference>
<dbReference type="Gene3D" id="2.10.260.10">
    <property type="match status" value="1"/>
</dbReference>
<evidence type="ECO:0000313" key="3">
    <source>
        <dbReference type="Proteomes" id="UP000070175"/>
    </source>
</evidence>
<dbReference type="GO" id="GO:0003677">
    <property type="term" value="F:DNA binding"/>
    <property type="evidence" value="ECO:0007669"/>
    <property type="project" value="InterPro"/>
</dbReference>
<dbReference type="InterPro" id="IPR007159">
    <property type="entry name" value="SpoVT-AbrB_dom"/>
</dbReference>
<gene>
    <name evidence="2" type="ORF">AKJ56_01330</name>
</gene>
<proteinExistence type="predicted"/>
<dbReference type="SMART" id="SM00966">
    <property type="entry name" value="SpoVT_AbrB"/>
    <property type="match status" value="1"/>
</dbReference>
<feature type="domain" description="SpoVT-AbrB" evidence="1">
    <location>
        <begin position="11"/>
        <end position="56"/>
    </location>
</feature>
<dbReference type="InterPro" id="IPR037914">
    <property type="entry name" value="SpoVT-AbrB_sf"/>
</dbReference>